<gene>
    <name evidence="2" type="ORF">J057_10151</name>
</gene>
<evidence type="ECO:0000313" key="3">
    <source>
        <dbReference type="Proteomes" id="UP000013165"/>
    </source>
</evidence>
<name>N6VZJ8_9GAMM</name>
<dbReference type="HOGENOM" id="CLU_1218919_0_0_6"/>
<protein>
    <submittedName>
        <fullName evidence="2">DUF4123 domain-containing protein</fullName>
    </submittedName>
</protein>
<dbReference type="PATRIC" id="fig|626887.3.peg.2035"/>
<comment type="caution">
    <text evidence="2">The sequence shown here is derived from an EMBL/GenBank/DDBJ whole genome shotgun (WGS) entry which is preliminary data.</text>
</comment>
<keyword evidence="3" id="KW-1185">Reference proteome</keyword>
<dbReference type="Proteomes" id="UP000013165">
    <property type="component" value="Unassembled WGS sequence"/>
</dbReference>
<dbReference type="RefSeq" id="WP_004579997.1">
    <property type="nucleotide sequence ID" value="NZ_AP028878.1"/>
</dbReference>
<dbReference type="OrthoDB" id="955748at2"/>
<dbReference type="InterPro" id="IPR025391">
    <property type="entry name" value="DUF4123"/>
</dbReference>
<dbReference type="EMBL" id="APLQ01000011">
    <property type="protein sequence ID" value="ENO15705.1"/>
    <property type="molecule type" value="Genomic_DNA"/>
</dbReference>
<dbReference type="STRING" id="626887.J057_10151"/>
<reference evidence="2 3" key="1">
    <citation type="journal article" date="2013" name="Genome Announc.">
        <title>Genome Sequence of the Polycyclic Aromatic Hydrocarbon-Degrading Bacterium Strain Marinobacter nanhaiticus D15-8WT.</title>
        <authorList>
            <person name="Cui Z."/>
            <person name="Gao W."/>
            <person name="Li Q."/>
            <person name="Xu G."/>
            <person name="Zheng L."/>
        </authorList>
    </citation>
    <scope>NUCLEOTIDE SEQUENCE [LARGE SCALE GENOMIC DNA]</scope>
    <source>
        <strain evidence="2 3">D15-8W</strain>
    </source>
</reference>
<evidence type="ECO:0000259" key="1">
    <source>
        <dbReference type="Pfam" id="PF13503"/>
    </source>
</evidence>
<evidence type="ECO:0000313" key="2">
    <source>
        <dbReference type="EMBL" id="ENO15705.1"/>
    </source>
</evidence>
<organism evidence="2 3">
    <name type="scientific">Marinobacter nanhaiticus D15-8W</name>
    <dbReference type="NCBI Taxonomy" id="626887"/>
    <lineage>
        <taxon>Bacteria</taxon>
        <taxon>Pseudomonadati</taxon>
        <taxon>Pseudomonadota</taxon>
        <taxon>Gammaproteobacteria</taxon>
        <taxon>Pseudomonadales</taxon>
        <taxon>Marinobacteraceae</taxon>
        <taxon>Marinobacter</taxon>
    </lineage>
</organism>
<sequence length="258" mass="28991">MSDQTSFRQRLKQAADECPQTPNIYLVLSGTSDSQPVRHFFDRDGLSAQPLYMGTAYAGWQEVMPYLAAVSPESGFLDWIDETSAPDWGWAAVSSAPMDTVFAHLRSLTQITLSNGKTVFFRHWDARFLGVIHDSLDSDQQARLLGPIERWIAPDQSLRTNPRPAIDSEEKPFPWFSLPRSVEDALASVCWDQLVDNTLAALHQLEPSPIGFYPAPVARQKVQRHLRKLIGPTPVTELDATTFHALQYRLQQDAGRSI</sequence>
<accession>N6VZJ8</accession>
<dbReference type="AlphaFoldDB" id="N6VZJ8"/>
<proteinExistence type="predicted"/>
<dbReference type="Pfam" id="PF13503">
    <property type="entry name" value="DUF4123"/>
    <property type="match status" value="1"/>
</dbReference>
<dbReference type="eggNOG" id="ENOG5032UK6">
    <property type="taxonomic scope" value="Bacteria"/>
</dbReference>
<feature type="domain" description="DUF4123" evidence="1">
    <location>
        <begin position="24"/>
        <end position="142"/>
    </location>
</feature>